<evidence type="ECO:0000259" key="1">
    <source>
        <dbReference type="Pfam" id="PF20255"/>
    </source>
</evidence>
<dbReference type="STRING" id="1658174.A0A1J9Q3F4"/>
<name>A0A1J9Q3F4_9EURO</name>
<gene>
    <name evidence="2" type="ORF">ACJ73_06032</name>
</gene>
<keyword evidence="3" id="KW-1185">Reference proteome</keyword>
<dbReference type="EMBL" id="LGTZ01001007">
    <property type="protein sequence ID" value="OJD22618.1"/>
    <property type="molecule type" value="Genomic_DNA"/>
</dbReference>
<dbReference type="VEuPathDB" id="FungiDB:ACJ73_06032"/>
<evidence type="ECO:0000313" key="3">
    <source>
        <dbReference type="Proteomes" id="UP000242791"/>
    </source>
</evidence>
<dbReference type="Proteomes" id="UP000242791">
    <property type="component" value="Unassembled WGS sequence"/>
</dbReference>
<proteinExistence type="predicted"/>
<feature type="domain" description="DUF6606" evidence="1">
    <location>
        <begin position="16"/>
        <end position="150"/>
    </location>
</feature>
<dbReference type="OrthoDB" id="3182339at2759"/>
<accession>A0A1J9Q3F4</accession>
<organism evidence="2 3">
    <name type="scientific">Blastomyces percursus</name>
    <dbReference type="NCBI Taxonomy" id="1658174"/>
    <lineage>
        <taxon>Eukaryota</taxon>
        <taxon>Fungi</taxon>
        <taxon>Dikarya</taxon>
        <taxon>Ascomycota</taxon>
        <taxon>Pezizomycotina</taxon>
        <taxon>Eurotiomycetes</taxon>
        <taxon>Eurotiomycetidae</taxon>
        <taxon>Onygenales</taxon>
        <taxon>Ajellomycetaceae</taxon>
        <taxon>Blastomyces</taxon>
    </lineage>
</organism>
<dbReference type="InterPro" id="IPR046541">
    <property type="entry name" value="DUF6606"/>
</dbReference>
<dbReference type="Pfam" id="PF20255">
    <property type="entry name" value="DUF6606"/>
    <property type="match status" value="1"/>
</dbReference>
<comment type="caution">
    <text evidence="2">The sequence shown here is derived from an EMBL/GenBank/DDBJ whole genome shotgun (WGS) entry which is preliminary data.</text>
</comment>
<sequence length="226" mass="25157">MAAEMKDMSYDEIMYLIHHIFLPPKFPPQEGDYNSNHENVLYGIVDSVIAMIANLRTVREGSSSDDSVSEERLENALKNICSNGGMIPLHIRAQNAGILISKVDNSVKFELFELSPLNQSVITTKGRLSRSFPGPVFSLSIDKFQAPDFKLRSLVHSLRSPLWLFVRVVMQIVCSRETKGGLGAASESLERVYDVSHESCSEIIAQTSTTQRSSIYTGRQNLSSIT</sequence>
<dbReference type="AlphaFoldDB" id="A0A1J9Q3F4"/>
<evidence type="ECO:0000313" key="2">
    <source>
        <dbReference type="EMBL" id="OJD22618.1"/>
    </source>
</evidence>
<reference evidence="2 3" key="1">
    <citation type="submission" date="2015-08" db="EMBL/GenBank/DDBJ databases">
        <title>Emmonsia species relationships and genome sequence.</title>
        <authorList>
            <person name="Cuomo C.A."/>
            <person name="Schwartz I.S."/>
            <person name="Kenyon C."/>
            <person name="De Hoog G.S."/>
            <person name="Govender N.P."/>
            <person name="Botha A."/>
            <person name="Moreno L."/>
            <person name="De Vries M."/>
            <person name="Munoz J.F."/>
            <person name="Stielow J.B."/>
        </authorList>
    </citation>
    <scope>NUCLEOTIDE SEQUENCE [LARGE SCALE GENOMIC DNA]</scope>
    <source>
        <strain evidence="2 3">EI222</strain>
    </source>
</reference>
<protein>
    <recommendedName>
        <fullName evidence="1">DUF6606 domain-containing protein</fullName>
    </recommendedName>
</protein>